<keyword evidence="3" id="KW-1185">Reference proteome</keyword>
<dbReference type="EMBL" id="JAADJZ010000011">
    <property type="protein sequence ID" value="KAF2871583.1"/>
    <property type="molecule type" value="Genomic_DNA"/>
</dbReference>
<evidence type="ECO:0008006" key="4">
    <source>
        <dbReference type="Google" id="ProtNLM"/>
    </source>
</evidence>
<dbReference type="InterPro" id="IPR021851">
    <property type="entry name" value="DUF3455"/>
</dbReference>
<evidence type="ECO:0000313" key="3">
    <source>
        <dbReference type="Proteomes" id="UP000481861"/>
    </source>
</evidence>
<sequence>MLFSTLSTAMTALAMVSTAGAIPTWGRPVPRADPKVAELLKLMPSSALPKPVGQLKYVVLGLGTQNYTCLSGSDTAVPDTTGATAVLFDLGTALSKDRYAQFKIGSLSGLALSFHSKPKLLESYFASVQYPKAGNHFFTDKTPTFSLQNIRVANNQPFPLAMVKKNLDTDAPPTACRGTTGEGAVKWLHLIDAGTSKGGVDTVYRIETAGGNKPATCKGQKKTFEVPYAAQYWVFGPA</sequence>
<feature type="signal peptide" evidence="1">
    <location>
        <begin position="1"/>
        <end position="21"/>
    </location>
</feature>
<dbReference type="PANTHER" id="PTHR35567">
    <property type="entry name" value="MALATE DEHYDROGENASE (AFU_ORTHOLOGUE AFUA_2G13800)"/>
    <property type="match status" value="1"/>
</dbReference>
<dbReference type="AlphaFoldDB" id="A0A7C8MBW1"/>
<dbReference type="PANTHER" id="PTHR35567:SF1">
    <property type="entry name" value="CONSERVED FUNGAL PROTEIN (AFU_ORTHOLOGUE AFUA_1G14230)"/>
    <property type="match status" value="1"/>
</dbReference>
<accession>A0A7C8MBW1</accession>
<gene>
    <name evidence="2" type="ORF">BDV95DRAFT_594669</name>
</gene>
<dbReference type="OrthoDB" id="1859733at2759"/>
<keyword evidence="1" id="KW-0732">Signal</keyword>
<protein>
    <recommendedName>
        <fullName evidence="4">Malate dehydrogenase</fullName>
    </recommendedName>
</protein>
<evidence type="ECO:0000313" key="2">
    <source>
        <dbReference type="EMBL" id="KAF2871583.1"/>
    </source>
</evidence>
<name>A0A7C8MBW1_9PLEO</name>
<organism evidence="2 3">
    <name type="scientific">Massariosphaeria phaeospora</name>
    <dbReference type="NCBI Taxonomy" id="100035"/>
    <lineage>
        <taxon>Eukaryota</taxon>
        <taxon>Fungi</taxon>
        <taxon>Dikarya</taxon>
        <taxon>Ascomycota</taxon>
        <taxon>Pezizomycotina</taxon>
        <taxon>Dothideomycetes</taxon>
        <taxon>Pleosporomycetidae</taxon>
        <taxon>Pleosporales</taxon>
        <taxon>Pleosporales incertae sedis</taxon>
        <taxon>Massariosphaeria</taxon>
    </lineage>
</organism>
<comment type="caution">
    <text evidence="2">The sequence shown here is derived from an EMBL/GenBank/DDBJ whole genome shotgun (WGS) entry which is preliminary data.</text>
</comment>
<dbReference type="Pfam" id="PF11937">
    <property type="entry name" value="DUF3455"/>
    <property type="match status" value="1"/>
</dbReference>
<feature type="chain" id="PRO_5028925383" description="Malate dehydrogenase" evidence="1">
    <location>
        <begin position="22"/>
        <end position="238"/>
    </location>
</feature>
<proteinExistence type="predicted"/>
<evidence type="ECO:0000256" key="1">
    <source>
        <dbReference type="SAM" id="SignalP"/>
    </source>
</evidence>
<dbReference type="Proteomes" id="UP000481861">
    <property type="component" value="Unassembled WGS sequence"/>
</dbReference>
<reference evidence="2 3" key="1">
    <citation type="submission" date="2020-01" db="EMBL/GenBank/DDBJ databases">
        <authorList>
            <consortium name="DOE Joint Genome Institute"/>
            <person name="Haridas S."/>
            <person name="Albert R."/>
            <person name="Binder M."/>
            <person name="Bloem J."/>
            <person name="Labutti K."/>
            <person name="Salamov A."/>
            <person name="Andreopoulos B."/>
            <person name="Baker S.E."/>
            <person name="Barry K."/>
            <person name="Bills G."/>
            <person name="Bluhm B.H."/>
            <person name="Cannon C."/>
            <person name="Castanera R."/>
            <person name="Culley D.E."/>
            <person name="Daum C."/>
            <person name="Ezra D."/>
            <person name="Gonzalez J.B."/>
            <person name="Henrissat B."/>
            <person name="Kuo A."/>
            <person name="Liang C."/>
            <person name="Lipzen A."/>
            <person name="Lutzoni F."/>
            <person name="Magnuson J."/>
            <person name="Mondo S."/>
            <person name="Nolan M."/>
            <person name="Ohm R."/>
            <person name="Pangilinan J."/>
            <person name="Park H.-J.H."/>
            <person name="Ramirez L."/>
            <person name="Alfaro M."/>
            <person name="Sun H."/>
            <person name="Tritt A."/>
            <person name="Yoshinaga Y."/>
            <person name="Zwiers L.-H.L."/>
            <person name="Turgeon B.G."/>
            <person name="Goodwin S.B."/>
            <person name="Spatafora J.W."/>
            <person name="Crous P.W."/>
            <person name="Grigoriev I.V."/>
        </authorList>
    </citation>
    <scope>NUCLEOTIDE SEQUENCE [LARGE SCALE GENOMIC DNA]</scope>
    <source>
        <strain evidence="2 3">CBS 611.86</strain>
    </source>
</reference>